<keyword evidence="1" id="KW-0175">Coiled coil</keyword>
<protein>
    <submittedName>
        <fullName evidence="2">Uncharacterized protein</fullName>
    </submittedName>
</protein>
<proteinExistence type="predicted"/>
<evidence type="ECO:0000313" key="3">
    <source>
        <dbReference type="Proteomes" id="UP001590951"/>
    </source>
</evidence>
<evidence type="ECO:0000313" key="2">
    <source>
        <dbReference type="EMBL" id="KAL2046514.1"/>
    </source>
</evidence>
<dbReference type="EMBL" id="JBHFEH010000117">
    <property type="protein sequence ID" value="KAL2046514.1"/>
    <property type="molecule type" value="Genomic_DNA"/>
</dbReference>
<accession>A0ABR4AL75</accession>
<name>A0ABR4AL75_9LECA</name>
<keyword evidence="3" id="KW-1185">Reference proteome</keyword>
<comment type="caution">
    <text evidence="2">The sequence shown here is derived from an EMBL/GenBank/DDBJ whole genome shotgun (WGS) entry which is preliminary data.</text>
</comment>
<dbReference type="Proteomes" id="UP001590951">
    <property type="component" value="Unassembled WGS sequence"/>
</dbReference>
<organism evidence="2 3">
    <name type="scientific">Lepraria finkii</name>
    <dbReference type="NCBI Taxonomy" id="1340010"/>
    <lineage>
        <taxon>Eukaryota</taxon>
        <taxon>Fungi</taxon>
        <taxon>Dikarya</taxon>
        <taxon>Ascomycota</taxon>
        <taxon>Pezizomycotina</taxon>
        <taxon>Lecanoromycetes</taxon>
        <taxon>OSLEUM clade</taxon>
        <taxon>Lecanoromycetidae</taxon>
        <taxon>Lecanorales</taxon>
        <taxon>Lecanorineae</taxon>
        <taxon>Stereocaulaceae</taxon>
        <taxon>Lepraria</taxon>
    </lineage>
</organism>
<feature type="coiled-coil region" evidence="1">
    <location>
        <begin position="99"/>
        <end position="133"/>
    </location>
</feature>
<reference evidence="2 3" key="1">
    <citation type="submission" date="2024-09" db="EMBL/GenBank/DDBJ databases">
        <title>Rethinking Asexuality: The Enigmatic Case of Functional Sexual Genes in Lepraria (Stereocaulaceae).</title>
        <authorList>
            <person name="Doellman M."/>
            <person name="Sun Y."/>
            <person name="Barcenas-Pena A."/>
            <person name="Lumbsch H.T."/>
            <person name="Grewe F."/>
        </authorList>
    </citation>
    <scope>NUCLEOTIDE SEQUENCE [LARGE SCALE GENOMIC DNA]</scope>
    <source>
        <strain evidence="2 3">Grewe 0041</strain>
    </source>
</reference>
<gene>
    <name evidence="2" type="ORF">ABVK25_011795</name>
</gene>
<evidence type="ECO:0000256" key="1">
    <source>
        <dbReference type="SAM" id="Coils"/>
    </source>
</evidence>
<sequence length="211" mass="22977">MSEHGLDKVGGITPVPIGGFNSTVPLANDVNDVPYLTTPVPPGSHDLAGAPISSGNRDSFGSLGDYINNAAFLQGLDKHLTHGSDYNLNIHNTRRSHGATHNENLIERLKDQVDRLEDRLDDFERRLDQYEHHAERSYPIIMSLSHPGEAPGARLSDGDILFAPQLELHSWISPFPAELGTLAGNAQNRDDRESDKSVGIALTISTSSESH</sequence>